<evidence type="ECO:0000313" key="4">
    <source>
        <dbReference type="Proteomes" id="UP001321760"/>
    </source>
</evidence>
<dbReference type="AlphaFoldDB" id="A0AAV9GBR7"/>
<accession>A0AAV9GBR7</accession>
<evidence type="ECO:0000256" key="1">
    <source>
        <dbReference type="SAM" id="MobiDB-lite"/>
    </source>
</evidence>
<evidence type="ECO:0000313" key="3">
    <source>
        <dbReference type="EMBL" id="KAK4444785.1"/>
    </source>
</evidence>
<evidence type="ECO:0000256" key="2">
    <source>
        <dbReference type="SAM" id="SignalP"/>
    </source>
</evidence>
<protein>
    <recommendedName>
        <fullName evidence="5">Granulins domain-containing protein</fullName>
    </recommendedName>
</protein>
<dbReference type="Proteomes" id="UP001321760">
    <property type="component" value="Unassembled WGS sequence"/>
</dbReference>
<keyword evidence="2" id="KW-0732">Signal</keyword>
<sequence length="166" mass="17567">MHTTTPLLLLLTSLLPTTLATTNPSLPIRSLTHPNPLLLLPRQSCLSSERSCGTSCIPSSASCCSASEGTFCPSGYRCDGDGCCENGEICSGPGLGCPRGSERGFRGKWFRGKWDEYDFDEDQDDGDGDGYDDDGEGEFEYECCGGGDGEAGDGLCHAEQPHGTLP</sequence>
<feature type="chain" id="PRO_5043687232" description="Granulins domain-containing protein" evidence="2">
    <location>
        <begin position="21"/>
        <end position="166"/>
    </location>
</feature>
<gene>
    <name evidence="3" type="ORF">QBC34DRAFT_498102</name>
</gene>
<reference evidence="3" key="1">
    <citation type="journal article" date="2023" name="Mol. Phylogenet. Evol.">
        <title>Genome-scale phylogeny and comparative genomics of the fungal order Sordariales.</title>
        <authorList>
            <person name="Hensen N."/>
            <person name="Bonometti L."/>
            <person name="Westerberg I."/>
            <person name="Brannstrom I.O."/>
            <person name="Guillou S."/>
            <person name="Cros-Aarteil S."/>
            <person name="Calhoun S."/>
            <person name="Haridas S."/>
            <person name="Kuo A."/>
            <person name="Mondo S."/>
            <person name="Pangilinan J."/>
            <person name="Riley R."/>
            <person name="LaButti K."/>
            <person name="Andreopoulos B."/>
            <person name="Lipzen A."/>
            <person name="Chen C."/>
            <person name="Yan M."/>
            <person name="Daum C."/>
            <person name="Ng V."/>
            <person name="Clum A."/>
            <person name="Steindorff A."/>
            <person name="Ohm R.A."/>
            <person name="Martin F."/>
            <person name="Silar P."/>
            <person name="Natvig D.O."/>
            <person name="Lalanne C."/>
            <person name="Gautier V."/>
            <person name="Ament-Velasquez S.L."/>
            <person name="Kruys A."/>
            <person name="Hutchinson M.I."/>
            <person name="Powell A.J."/>
            <person name="Barry K."/>
            <person name="Miller A.N."/>
            <person name="Grigoriev I.V."/>
            <person name="Debuchy R."/>
            <person name="Gladieux P."/>
            <person name="Hiltunen Thoren M."/>
            <person name="Johannesson H."/>
        </authorList>
    </citation>
    <scope>NUCLEOTIDE SEQUENCE</scope>
    <source>
        <strain evidence="3">PSN243</strain>
    </source>
</reference>
<feature type="signal peptide" evidence="2">
    <location>
        <begin position="1"/>
        <end position="20"/>
    </location>
</feature>
<keyword evidence="4" id="KW-1185">Reference proteome</keyword>
<reference evidence="3" key="2">
    <citation type="submission" date="2023-05" db="EMBL/GenBank/DDBJ databases">
        <authorList>
            <consortium name="Lawrence Berkeley National Laboratory"/>
            <person name="Steindorff A."/>
            <person name="Hensen N."/>
            <person name="Bonometti L."/>
            <person name="Westerberg I."/>
            <person name="Brannstrom I.O."/>
            <person name="Guillou S."/>
            <person name="Cros-Aarteil S."/>
            <person name="Calhoun S."/>
            <person name="Haridas S."/>
            <person name="Kuo A."/>
            <person name="Mondo S."/>
            <person name="Pangilinan J."/>
            <person name="Riley R."/>
            <person name="Labutti K."/>
            <person name="Andreopoulos B."/>
            <person name="Lipzen A."/>
            <person name="Chen C."/>
            <person name="Yanf M."/>
            <person name="Daum C."/>
            <person name="Ng V."/>
            <person name="Clum A."/>
            <person name="Ohm R."/>
            <person name="Martin F."/>
            <person name="Silar P."/>
            <person name="Natvig D."/>
            <person name="Lalanne C."/>
            <person name="Gautier V."/>
            <person name="Ament-Velasquez S.L."/>
            <person name="Kruys A."/>
            <person name="Hutchinson M.I."/>
            <person name="Powell A.J."/>
            <person name="Barry K."/>
            <person name="Miller A.N."/>
            <person name="Grigoriev I.V."/>
            <person name="Debuchy R."/>
            <person name="Gladieux P."/>
            <person name="Thoren M.H."/>
            <person name="Johannesson H."/>
        </authorList>
    </citation>
    <scope>NUCLEOTIDE SEQUENCE</scope>
    <source>
        <strain evidence="3">PSN243</strain>
    </source>
</reference>
<proteinExistence type="predicted"/>
<name>A0AAV9GBR7_9PEZI</name>
<feature type="region of interest" description="Disordered" evidence="1">
    <location>
        <begin position="117"/>
        <end position="137"/>
    </location>
</feature>
<organism evidence="3 4">
    <name type="scientific">Podospora aff. communis PSN243</name>
    <dbReference type="NCBI Taxonomy" id="3040156"/>
    <lineage>
        <taxon>Eukaryota</taxon>
        <taxon>Fungi</taxon>
        <taxon>Dikarya</taxon>
        <taxon>Ascomycota</taxon>
        <taxon>Pezizomycotina</taxon>
        <taxon>Sordariomycetes</taxon>
        <taxon>Sordariomycetidae</taxon>
        <taxon>Sordariales</taxon>
        <taxon>Podosporaceae</taxon>
        <taxon>Podospora</taxon>
    </lineage>
</organism>
<comment type="caution">
    <text evidence="3">The sequence shown here is derived from an EMBL/GenBank/DDBJ whole genome shotgun (WGS) entry which is preliminary data.</text>
</comment>
<evidence type="ECO:0008006" key="5">
    <source>
        <dbReference type="Google" id="ProtNLM"/>
    </source>
</evidence>
<dbReference type="EMBL" id="MU865973">
    <property type="protein sequence ID" value="KAK4444785.1"/>
    <property type="molecule type" value="Genomic_DNA"/>
</dbReference>